<evidence type="ECO:0000313" key="2">
    <source>
        <dbReference type="EMBL" id="CAL2081939.1"/>
    </source>
</evidence>
<feature type="chain" id="PRO_5045154489" evidence="1">
    <location>
        <begin position="29"/>
        <end position="142"/>
    </location>
</feature>
<accession>A0ABM9NWL2</accession>
<proteinExistence type="predicted"/>
<evidence type="ECO:0000313" key="3">
    <source>
        <dbReference type="Proteomes" id="UP001497416"/>
    </source>
</evidence>
<sequence length="142" mass="16481">MNMKNLKKQILKSLAILTLVFVVSCSESEDNFPQELSIQEKVTLLENGEWLLKDFEDSVMHTFVNGERLTFYGTEGKFTEPIPGKNAYTIMDSKLMIDYNFGNTKTYELRVSCNNNIIEMYSDNEIQSTLYRKDSNYKDCLN</sequence>
<name>A0ABM9NWL2_9FLAO</name>
<dbReference type="Proteomes" id="UP001497416">
    <property type="component" value="Unassembled WGS sequence"/>
</dbReference>
<organism evidence="2 3">
    <name type="scientific">Tenacibaculum platacis</name>
    <dbReference type="NCBI Taxonomy" id="3137852"/>
    <lineage>
        <taxon>Bacteria</taxon>
        <taxon>Pseudomonadati</taxon>
        <taxon>Bacteroidota</taxon>
        <taxon>Flavobacteriia</taxon>
        <taxon>Flavobacteriales</taxon>
        <taxon>Flavobacteriaceae</taxon>
        <taxon>Tenacibaculum</taxon>
    </lineage>
</organism>
<keyword evidence="3" id="KW-1185">Reference proteome</keyword>
<dbReference type="PROSITE" id="PS51257">
    <property type="entry name" value="PROKAR_LIPOPROTEIN"/>
    <property type="match status" value="1"/>
</dbReference>
<dbReference type="EMBL" id="CAXIXY010000003">
    <property type="protein sequence ID" value="CAL2081939.1"/>
    <property type="molecule type" value="Genomic_DNA"/>
</dbReference>
<evidence type="ECO:0000256" key="1">
    <source>
        <dbReference type="SAM" id="SignalP"/>
    </source>
</evidence>
<reference evidence="2 3" key="1">
    <citation type="submission" date="2024-05" db="EMBL/GenBank/DDBJ databases">
        <authorList>
            <person name="Duchaud E."/>
        </authorList>
    </citation>
    <scope>NUCLEOTIDE SEQUENCE [LARGE SCALE GENOMIC DNA]</scope>
    <source>
        <strain evidence="2">Ena-SAMPLE-TAB-13-05-2024-13:56:06:370-140302</strain>
    </source>
</reference>
<gene>
    <name evidence="2" type="ORF">T190607A01A_11278</name>
</gene>
<protein>
    <submittedName>
        <fullName evidence="2">Uncharacterized protein</fullName>
    </submittedName>
</protein>
<feature type="signal peptide" evidence="1">
    <location>
        <begin position="1"/>
        <end position="28"/>
    </location>
</feature>
<comment type="caution">
    <text evidence="2">The sequence shown here is derived from an EMBL/GenBank/DDBJ whole genome shotgun (WGS) entry which is preliminary data.</text>
</comment>
<keyword evidence="1" id="KW-0732">Signal</keyword>